<reference evidence="1 2" key="1">
    <citation type="submission" date="2016-11" db="EMBL/GenBank/DDBJ databases">
        <title>The macronuclear genome of Stentor coeruleus: a giant cell with tiny introns.</title>
        <authorList>
            <person name="Slabodnick M."/>
            <person name="Ruby J.G."/>
            <person name="Reiff S.B."/>
            <person name="Swart E.C."/>
            <person name="Gosai S."/>
            <person name="Prabakaran S."/>
            <person name="Witkowska E."/>
            <person name="Larue G.E."/>
            <person name="Fisher S."/>
            <person name="Freeman R.M."/>
            <person name="Gunawardena J."/>
            <person name="Chu W."/>
            <person name="Stover N.A."/>
            <person name="Gregory B.D."/>
            <person name="Nowacki M."/>
            <person name="Derisi J."/>
            <person name="Roy S.W."/>
            <person name="Marshall W.F."/>
            <person name="Sood P."/>
        </authorList>
    </citation>
    <scope>NUCLEOTIDE SEQUENCE [LARGE SCALE GENOMIC DNA]</scope>
    <source>
        <strain evidence="1">WM001</strain>
    </source>
</reference>
<protein>
    <submittedName>
        <fullName evidence="1">Uncharacterized protein</fullName>
    </submittedName>
</protein>
<evidence type="ECO:0000313" key="2">
    <source>
        <dbReference type="Proteomes" id="UP000187209"/>
    </source>
</evidence>
<sequence>MFGQASDDVIKQAQALRQNFRLSVRGSLLRQRPLHMSIHEYEFHSLPAQDKTKTSPKRSPIFHKLSQSIINSDRVTKHPSSNRSLKHEVYAMPFSVKTIEQSDFRTKERDVFIKKHKFALNLHLPMPEYRPISQESIISKSSAYINKY</sequence>
<accession>A0A1R2AS32</accession>
<proteinExistence type="predicted"/>
<evidence type="ECO:0000313" key="1">
    <source>
        <dbReference type="EMBL" id="OMJ67331.1"/>
    </source>
</evidence>
<dbReference type="AlphaFoldDB" id="A0A1R2AS32"/>
<dbReference type="Proteomes" id="UP000187209">
    <property type="component" value="Unassembled WGS sequence"/>
</dbReference>
<organism evidence="1 2">
    <name type="scientific">Stentor coeruleus</name>
    <dbReference type="NCBI Taxonomy" id="5963"/>
    <lineage>
        <taxon>Eukaryota</taxon>
        <taxon>Sar</taxon>
        <taxon>Alveolata</taxon>
        <taxon>Ciliophora</taxon>
        <taxon>Postciliodesmatophora</taxon>
        <taxon>Heterotrichea</taxon>
        <taxon>Heterotrichida</taxon>
        <taxon>Stentoridae</taxon>
        <taxon>Stentor</taxon>
    </lineage>
</organism>
<keyword evidence="2" id="KW-1185">Reference proteome</keyword>
<gene>
    <name evidence="1" type="ORF">SteCoe_35528</name>
</gene>
<comment type="caution">
    <text evidence="1">The sequence shown here is derived from an EMBL/GenBank/DDBJ whole genome shotgun (WGS) entry which is preliminary data.</text>
</comment>
<dbReference type="EMBL" id="MPUH01001516">
    <property type="protein sequence ID" value="OMJ67331.1"/>
    <property type="molecule type" value="Genomic_DNA"/>
</dbReference>
<name>A0A1R2AS32_9CILI</name>